<evidence type="ECO:0000256" key="9">
    <source>
        <dbReference type="ARBA" id="ARBA00023136"/>
    </source>
</evidence>
<feature type="coiled-coil region" evidence="10">
    <location>
        <begin position="60"/>
        <end position="94"/>
    </location>
</feature>
<keyword evidence="3" id="KW-0328">Glycosyltransferase</keyword>
<feature type="signal peptide" evidence="11">
    <location>
        <begin position="1"/>
        <end position="24"/>
    </location>
</feature>
<keyword evidence="4" id="KW-0808">Transferase</keyword>
<gene>
    <name evidence="12" type="ORF">BN980_GECA13s00230g</name>
</gene>
<keyword evidence="11" id="KW-0732">Signal</keyword>
<comment type="subcellular location">
    <subcellularLocation>
        <location evidence="1">Golgi apparatus membrane</location>
        <topology evidence="1">Single-pass type II membrane protein</topology>
    </subcellularLocation>
</comment>
<dbReference type="AlphaFoldDB" id="A0A0J9XEW6"/>
<evidence type="ECO:0000256" key="4">
    <source>
        <dbReference type="ARBA" id="ARBA00022679"/>
    </source>
</evidence>
<dbReference type="GO" id="GO:0006487">
    <property type="term" value="P:protein N-linked glycosylation"/>
    <property type="evidence" value="ECO:0007669"/>
    <property type="project" value="TreeGrafter"/>
</dbReference>
<dbReference type="GO" id="GO:0000136">
    <property type="term" value="C:mannan polymerase complex"/>
    <property type="evidence" value="ECO:0007669"/>
    <property type="project" value="TreeGrafter"/>
</dbReference>
<dbReference type="PANTHER" id="PTHR31834">
    <property type="entry name" value="INITIATION-SPECIFIC ALPHA-1,6-MANNOSYLTRANSFERASE"/>
    <property type="match status" value="1"/>
</dbReference>
<proteinExistence type="inferred from homology"/>
<dbReference type="Gene3D" id="3.90.550.20">
    <property type="match status" value="1"/>
</dbReference>
<keyword evidence="10" id="KW-0175">Coiled coil</keyword>
<evidence type="ECO:0000256" key="3">
    <source>
        <dbReference type="ARBA" id="ARBA00022676"/>
    </source>
</evidence>
<evidence type="ECO:0000313" key="12">
    <source>
        <dbReference type="EMBL" id="CDO55920.1"/>
    </source>
</evidence>
<dbReference type="STRING" id="1173061.A0A0J9XEW6"/>
<keyword evidence="7" id="KW-1133">Transmembrane helix</keyword>
<keyword evidence="8" id="KW-0333">Golgi apparatus</keyword>
<dbReference type="InterPro" id="IPR007577">
    <property type="entry name" value="GlycoTrfase_DXD_sugar-bd_CS"/>
</dbReference>
<comment type="caution">
    <text evidence="12">The sequence shown here is derived from an EMBL/GenBank/DDBJ whole genome shotgun (WGS) entry which is preliminary data.</text>
</comment>
<dbReference type="GO" id="GO:0000009">
    <property type="term" value="F:alpha-1,6-mannosyltransferase activity"/>
    <property type="evidence" value="ECO:0007669"/>
    <property type="project" value="InterPro"/>
</dbReference>
<keyword evidence="13" id="KW-1185">Reference proteome</keyword>
<evidence type="ECO:0000256" key="6">
    <source>
        <dbReference type="ARBA" id="ARBA00022968"/>
    </source>
</evidence>
<sequence length="388" mass="44676">MLSYRRGILTAGLVLFLFIVFLSGSKNMSPKDFLRVDSNNIKKQPSQTAIASDSTLEEFHKSAKEASEKQDKRLEALEQERKSLDKHLQQLRRLPADASVRTQLSFQFPYESVSKFPPYIWQTWKQGKDDPNFDSRFRDSVRSWSHKNPDFVHEIMSDDITHTLVQHLYMNVPRVIEAYEAMPENILRADFFRYLILLARGGTYSDIDTKALKPVPNWIPNNIDLNSVGLIVGIEADPDREDWAEWYARRIQFCQWTIQSKPGHPVLRDIVAKITEDTLHKKATNTLSLPSSKDRGSMIMDWTGPGIWTDSVFEYFNDNIKSGLNYPVNWQNFTGLQDSYKVSDVMVLPITSFSPGVGTMGSQSDSHPMAFVKHQFEGTWKPEDERMQ</sequence>
<dbReference type="OrthoDB" id="411251at2759"/>
<dbReference type="FunFam" id="3.90.550.20:FF:000002">
    <property type="entry name" value="Initiation-specific alpha-1,6-mannosyltransferase"/>
    <property type="match status" value="1"/>
</dbReference>
<accession>A0A0J9XEW6</accession>
<evidence type="ECO:0000256" key="2">
    <source>
        <dbReference type="ARBA" id="ARBA00009003"/>
    </source>
</evidence>
<protein>
    <submittedName>
        <fullName evidence="12">Similar to Saccharomyces cerevisiae YJR075W HOC1 Alpha-1,6-mannosyltransferase involved in cell wall mannan biosynthesis</fullName>
    </submittedName>
</protein>
<dbReference type="EMBL" id="CCBN010000013">
    <property type="protein sequence ID" value="CDO55920.1"/>
    <property type="molecule type" value="Genomic_DNA"/>
</dbReference>
<evidence type="ECO:0000256" key="5">
    <source>
        <dbReference type="ARBA" id="ARBA00022692"/>
    </source>
</evidence>
<comment type="similarity">
    <text evidence="2">Belongs to the glycosyltransferase 32 family.</text>
</comment>
<evidence type="ECO:0000256" key="11">
    <source>
        <dbReference type="SAM" id="SignalP"/>
    </source>
</evidence>
<dbReference type="SUPFAM" id="SSF53448">
    <property type="entry name" value="Nucleotide-diphospho-sugar transferases"/>
    <property type="match status" value="1"/>
</dbReference>
<evidence type="ECO:0000256" key="8">
    <source>
        <dbReference type="ARBA" id="ARBA00023034"/>
    </source>
</evidence>
<dbReference type="InterPro" id="IPR029044">
    <property type="entry name" value="Nucleotide-diphossugar_trans"/>
</dbReference>
<keyword evidence="5" id="KW-0812">Transmembrane</keyword>
<evidence type="ECO:0000256" key="7">
    <source>
        <dbReference type="ARBA" id="ARBA00022989"/>
    </source>
</evidence>
<organism evidence="12 13">
    <name type="scientific">Geotrichum candidum</name>
    <name type="common">Oospora lactis</name>
    <name type="synonym">Dipodascus geotrichum</name>
    <dbReference type="NCBI Taxonomy" id="1173061"/>
    <lineage>
        <taxon>Eukaryota</taxon>
        <taxon>Fungi</taxon>
        <taxon>Dikarya</taxon>
        <taxon>Ascomycota</taxon>
        <taxon>Saccharomycotina</taxon>
        <taxon>Dipodascomycetes</taxon>
        <taxon>Dipodascales</taxon>
        <taxon>Dipodascaceae</taxon>
        <taxon>Geotrichum</taxon>
    </lineage>
</organism>
<reference evidence="12" key="1">
    <citation type="submission" date="2014-03" db="EMBL/GenBank/DDBJ databases">
        <authorList>
            <person name="Casaregola S."/>
        </authorList>
    </citation>
    <scope>NUCLEOTIDE SEQUENCE [LARGE SCALE GENOMIC DNA]</scope>
    <source>
        <strain evidence="12">CLIB 918</strain>
    </source>
</reference>
<dbReference type="Pfam" id="PF04488">
    <property type="entry name" value="Gly_transf_sug"/>
    <property type="match status" value="1"/>
</dbReference>
<dbReference type="InterPro" id="IPR039367">
    <property type="entry name" value="Och1-like"/>
</dbReference>
<evidence type="ECO:0000313" key="13">
    <source>
        <dbReference type="Proteomes" id="UP000242525"/>
    </source>
</evidence>
<dbReference type="Proteomes" id="UP000242525">
    <property type="component" value="Unassembled WGS sequence"/>
</dbReference>
<keyword evidence="9" id="KW-0472">Membrane</keyword>
<name>A0A0J9XEW6_GEOCN</name>
<keyword evidence="6" id="KW-0735">Signal-anchor</keyword>
<feature type="chain" id="PRO_5005325690" evidence="11">
    <location>
        <begin position="25"/>
        <end position="388"/>
    </location>
</feature>
<evidence type="ECO:0000256" key="10">
    <source>
        <dbReference type="SAM" id="Coils"/>
    </source>
</evidence>
<evidence type="ECO:0000256" key="1">
    <source>
        <dbReference type="ARBA" id="ARBA00004323"/>
    </source>
</evidence>
<dbReference type="PANTHER" id="PTHR31834:SF1">
    <property type="entry name" value="INITIATION-SPECIFIC ALPHA-1,6-MANNOSYLTRANSFERASE"/>
    <property type="match status" value="1"/>
</dbReference>